<evidence type="ECO:0000256" key="1">
    <source>
        <dbReference type="SAM" id="Coils"/>
    </source>
</evidence>
<dbReference type="PATRIC" id="fig|1177154.3.peg.1563"/>
<sequence length="965" mass="107789">MTSPNSTAGYLIQQLAFDERQGQDSNGRSNGLVCFRELEETDYRVGLDNVDPHADYRQRVPELQRSLYDALTPRGYVARQGRYWIPVTTSRANLDSPSPEQCAELTAIAPLRRNANGALAPLRNGWLYVFVNGRLWREIYCRGKNRRFNERDYYQFERFEEVNLATKQGADVRAPSALLDKAALVVPTSLPDDSAPQVHLAFSEVQWTWEYLCRLGGMSADDPRVIPEVYQRYEGIEVDAVMQQERLQLLELADFPAAVANPAEDLVVPIDKAFESDEGVGLLHHLGQRNYVSQNQKNLLDSGIPAVVIHDPLGEAKDWAVQLHDTVEKFAGWASQNAHPHTVAQYATQLIDENPDYAEQVRYGAIEEFMERYEREKSEFQEQQARYTDALLECLQRVEAPNSVLNVFSDYQLNDAHESPRYRHVGEKGAECWAFLTEMLSDSHNGFQFLRQQLEDEESITNQCLRVFDNPQLENISRPDQQANEEYHYQAVQRRSDWRNQVKNTVKLTDLGYKALERLLGTLARPVSEAKEHWERLSPRLEKLYGVRITTKELSYSEWRDLNRSSAKSNSTVISVAAPDAKTASHRVKILKFDDQPVAAHRALESLKGLPAQILNIAQVVNLAINWEELAKNGLDTQVNKLALLENSLSTISLVYDLSSQSKSKLSQAMGASRALRIGMGTIGVVGNLVGAVKDLEEARLAKENREFGLADAYHISAAGSSLIASSGLFLFLCATPIAVVTFSIGAILVVTGIVKIDQERLGPFEAWLRFGFFGIESYAGEVEANSASHAYLSESREWENNPEIELAKLYEILFGFEVKVSLESRYSRDGVGRSAPRIFQGKTIKVDFSLYNFDSDTSEIDLSIGAGKSGVGSGEEGGGGLKFYDRDVIVKMSSSREGGVTRMIFQVPRGVIDDDSDYAVVRVLRRQLGASVIDIPQDGAISVSVFANHSGGVTKGINNFGDEV</sequence>
<gene>
    <name evidence="3" type="ORF">Y5S_01531</name>
</gene>
<dbReference type="STRING" id="1177154.Y5S_01531"/>
<comment type="caution">
    <text evidence="3">The sequence shown here is derived from an EMBL/GenBank/DDBJ whole genome shotgun (WGS) entry which is preliminary data.</text>
</comment>
<dbReference type="CDD" id="cd20705">
    <property type="entry name" value="MIX_I"/>
    <property type="match status" value="1"/>
</dbReference>
<feature type="coiled-coil region" evidence="1">
    <location>
        <begin position="363"/>
        <end position="390"/>
    </location>
</feature>
<accession>A0A095SKM6</accession>
<evidence type="ECO:0000313" key="3">
    <source>
        <dbReference type="EMBL" id="KGD65097.1"/>
    </source>
</evidence>
<evidence type="ECO:0000256" key="2">
    <source>
        <dbReference type="SAM" id="Phobius"/>
    </source>
</evidence>
<evidence type="ECO:0000313" key="4">
    <source>
        <dbReference type="Proteomes" id="UP000029444"/>
    </source>
</evidence>
<dbReference type="RefSeq" id="WP_035231979.1">
    <property type="nucleotide sequence ID" value="NZ_ARXV01000005.1"/>
</dbReference>
<dbReference type="AlphaFoldDB" id="A0A095SKM6"/>
<organism evidence="3 4">
    <name type="scientific">Alcanivorax nanhaiticus</name>
    <dbReference type="NCBI Taxonomy" id="1177154"/>
    <lineage>
        <taxon>Bacteria</taxon>
        <taxon>Pseudomonadati</taxon>
        <taxon>Pseudomonadota</taxon>
        <taxon>Gammaproteobacteria</taxon>
        <taxon>Oceanospirillales</taxon>
        <taxon>Alcanivoracaceae</taxon>
        <taxon>Alcanivorax</taxon>
    </lineage>
</organism>
<feature type="transmembrane region" description="Helical" evidence="2">
    <location>
        <begin position="729"/>
        <end position="755"/>
    </location>
</feature>
<keyword evidence="1" id="KW-0175">Coiled coil</keyword>
<dbReference type="Proteomes" id="UP000029444">
    <property type="component" value="Unassembled WGS sequence"/>
</dbReference>
<dbReference type="EMBL" id="ARXV01000005">
    <property type="protein sequence ID" value="KGD65097.1"/>
    <property type="molecule type" value="Genomic_DNA"/>
</dbReference>
<keyword evidence="2" id="KW-0472">Membrane</keyword>
<protein>
    <submittedName>
        <fullName evidence="3">Uncharacterized protein</fullName>
    </submittedName>
</protein>
<dbReference type="eggNOG" id="ENOG502ZAMP">
    <property type="taxonomic scope" value="Bacteria"/>
</dbReference>
<keyword evidence="4" id="KW-1185">Reference proteome</keyword>
<reference evidence="3 4" key="1">
    <citation type="submission" date="2012-09" db="EMBL/GenBank/DDBJ databases">
        <title>Genome Sequence of alkane-degrading Bacterium Alcanivorax sp. 19-m-6.</title>
        <authorList>
            <person name="Lai Q."/>
            <person name="Shao Z."/>
        </authorList>
    </citation>
    <scope>NUCLEOTIDE SEQUENCE [LARGE SCALE GENOMIC DNA]</scope>
    <source>
        <strain evidence="3 4">19-m-6</strain>
    </source>
</reference>
<name>A0A095SKM6_9GAMM</name>
<keyword evidence="2" id="KW-0812">Transmembrane</keyword>
<dbReference type="OrthoDB" id="5406083at2"/>
<proteinExistence type="predicted"/>
<keyword evidence="2" id="KW-1133">Transmembrane helix</keyword>